<dbReference type="InterPro" id="IPR011019">
    <property type="entry name" value="KIND_dom"/>
</dbReference>
<feature type="region of interest" description="Disordered" evidence="14">
    <location>
        <begin position="124"/>
        <end position="154"/>
    </location>
</feature>
<evidence type="ECO:0000256" key="5">
    <source>
        <dbReference type="ARBA" id="ARBA00022448"/>
    </source>
</evidence>
<sequence>RARAGAEPWLSLEEVLKCYEQPLNEEQAWALCFQGCRAAAAAPVAPAPLRTADIHLRADGSVRLPAPPHGEGRRRRGGRERAVPARGGGGGDGTAPPNGAYRGLPGLTGTRTCWGAPGRTGAPGLTGTGSGAPGFAGTGNYRHRGSGAPGFSKV</sequence>
<dbReference type="Pfam" id="PF16474">
    <property type="entry name" value="KIND"/>
    <property type="match status" value="1"/>
</dbReference>
<dbReference type="GO" id="GO:0015031">
    <property type="term" value="P:protein transport"/>
    <property type="evidence" value="ECO:0007669"/>
    <property type="project" value="UniProtKB-KW"/>
</dbReference>
<keyword evidence="13" id="KW-0968">Cytoplasmic vesicle</keyword>
<dbReference type="Gene3D" id="1.10.510.10">
    <property type="entry name" value="Transferase(Phosphotransferase) domain 1"/>
    <property type="match status" value="1"/>
</dbReference>
<evidence type="ECO:0000256" key="3">
    <source>
        <dbReference type="ARBA" id="ARBA00004413"/>
    </source>
</evidence>
<evidence type="ECO:0000256" key="13">
    <source>
        <dbReference type="ARBA" id="ARBA00023329"/>
    </source>
</evidence>
<feature type="compositionally biased region" description="Gly residues" evidence="14">
    <location>
        <begin position="124"/>
        <end position="137"/>
    </location>
</feature>
<dbReference type="InterPro" id="IPR029901">
    <property type="entry name" value="Spire"/>
</dbReference>
<dbReference type="PANTHER" id="PTHR21345">
    <property type="entry name" value="SPIRE"/>
    <property type="match status" value="1"/>
</dbReference>
<dbReference type="GO" id="GO:0005856">
    <property type="term" value="C:cytoskeleton"/>
    <property type="evidence" value="ECO:0007669"/>
    <property type="project" value="UniProtKB-SubCell"/>
</dbReference>
<keyword evidence="10" id="KW-0472">Membrane</keyword>
<evidence type="ECO:0000256" key="2">
    <source>
        <dbReference type="ARBA" id="ARBA00004245"/>
    </source>
</evidence>
<reference evidence="15" key="3">
    <citation type="submission" date="2025-09" db="UniProtKB">
        <authorList>
            <consortium name="Ensembl"/>
        </authorList>
    </citation>
    <scope>IDENTIFICATION</scope>
</reference>
<evidence type="ECO:0000256" key="12">
    <source>
        <dbReference type="ARBA" id="ARBA00023212"/>
    </source>
</evidence>
<dbReference type="PROSITE" id="PS51377">
    <property type="entry name" value="KIND"/>
    <property type="match status" value="1"/>
</dbReference>
<comment type="subcellular location">
    <subcellularLocation>
        <location evidence="3">Cell membrane</location>
        <topology evidence="3">Peripheral membrane protein</topology>
        <orientation evidence="3">Cytoplasmic side</orientation>
    </subcellularLocation>
    <subcellularLocation>
        <location evidence="2">Cytoplasm</location>
        <location evidence="2">Cytoskeleton</location>
    </subcellularLocation>
    <subcellularLocation>
        <location evidence="1">Cytoplasmic vesicle membrane</location>
        <topology evidence="1">Peripheral membrane protein</topology>
        <orientation evidence="1">Cytoplasmic side</orientation>
    </subcellularLocation>
</comment>
<evidence type="ECO:0000256" key="10">
    <source>
        <dbReference type="ARBA" id="ARBA00023136"/>
    </source>
</evidence>
<dbReference type="GO" id="GO:0005886">
    <property type="term" value="C:plasma membrane"/>
    <property type="evidence" value="ECO:0007669"/>
    <property type="project" value="UniProtKB-SubCell"/>
</dbReference>
<dbReference type="GO" id="GO:0030659">
    <property type="term" value="C:cytoplasmic vesicle membrane"/>
    <property type="evidence" value="ECO:0007669"/>
    <property type="project" value="UniProtKB-SubCell"/>
</dbReference>
<dbReference type="GO" id="GO:0030041">
    <property type="term" value="P:actin filament polymerization"/>
    <property type="evidence" value="ECO:0007669"/>
    <property type="project" value="TreeGrafter"/>
</dbReference>
<evidence type="ECO:0000256" key="11">
    <source>
        <dbReference type="ARBA" id="ARBA00023203"/>
    </source>
</evidence>
<dbReference type="GO" id="GO:0048193">
    <property type="term" value="P:Golgi vesicle transport"/>
    <property type="evidence" value="ECO:0007669"/>
    <property type="project" value="TreeGrafter"/>
</dbReference>
<protein>
    <submittedName>
        <fullName evidence="15">Uncharacterized protein</fullName>
    </submittedName>
</protein>
<keyword evidence="12" id="KW-0206">Cytoskeleton</keyword>
<accession>A0A8U7MKW6</accession>
<evidence type="ECO:0000256" key="4">
    <source>
        <dbReference type="ARBA" id="ARBA00010956"/>
    </source>
</evidence>
<dbReference type="GO" id="GO:0045010">
    <property type="term" value="P:actin nucleation"/>
    <property type="evidence" value="ECO:0007669"/>
    <property type="project" value="InterPro"/>
</dbReference>
<keyword evidence="5" id="KW-0813">Transport</keyword>
<dbReference type="Ensembl" id="ENSCMUT00000033783.1">
    <property type="protein sequence ID" value="ENSCMUP00000034364.1"/>
    <property type="gene ID" value="ENSCMUG00000017613.1"/>
</dbReference>
<comment type="similarity">
    <text evidence="4">Belongs to the spire family.</text>
</comment>
<reference evidence="15" key="2">
    <citation type="submission" date="2025-08" db="UniProtKB">
        <authorList>
            <consortium name="Ensembl"/>
        </authorList>
    </citation>
    <scope>IDENTIFICATION</scope>
</reference>
<evidence type="ECO:0000256" key="14">
    <source>
        <dbReference type="SAM" id="MobiDB-lite"/>
    </source>
</evidence>
<dbReference type="GO" id="GO:0051639">
    <property type="term" value="P:actin filament network formation"/>
    <property type="evidence" value="ECO:0007669"/>
    <property type="project" value="TreeGrafter"/>
</dbReference>
<evidence type="ECO:0000256" key="7">
    <source>
        <dbReference type="ARBA" id="ARBA00022490"/>
    </source>
</evidence>
<organism evidence="15 16">
    <name type="scientific">Corvus moneduloides</name>
    <name type="common">New Caledonian crow</name>
    <dbReference type="NCBI Taxonomy" id="1196302"/>
    <lineage>
        <taxon>Eukaryota</taxon>
        <taxon>Metazoa</taxon>
        <taxon>Chordata</taxon>
        <taxon>Craniata</taxon>
        <taxon>Vertebrata</taxon>
        <taxon>Euteleostomi</taxon>
        <taxon>Archelosauria</taxon>
        <taxon>Archosauria</taxon>
        <taxon>Dinosauria</taxon>
        <taxon>Saurischia</taxon>
        <taxon>Theropoda</taxon>
        <taxon>Coelurosauria</taxon>
        <taxon>Aves</taxon>
        <taxon>Neognathae</taxon>
        <taxon>Neoaves</taxon>
        <taxon>Telluraves</taxon>
        <taxon>Australaves</taxon>
        <taxon>Passeriformes</taxon>
        <taxon>Corvoidea</taxon>
        <taxon>Corvidae</taxon>
        <taxon>Corvus</taxon>
    </lineage>
</organism>
<proteinExistence type="inferred from homology"/>
<evidence type="ECO:0000256" key="6">
    <source>
        <dbReference type="ARBA" id="ARBA00022475"/>
    </source>
</evidence>
<evidence type="ECO:0000256" key="9">
    <source>
        <dbReference type="ARBA" id="ARBA00022927"/>
    </source>
</evidence>
<dbReference type="GO" id="GO:0036089">
    <property type="term" value="P:cleavage furrow formation"/>
    <property type="evidence" value="ECO:0007669"/>
    <property type="project" value="TreeGrafter"/>
</dbReference>
<keyword evidence="9" id="KW-0653">Protein transport</keyword>
<evidence type="ECO:0000313" key="15">
    <source>
        <dbReference type="Ensembl" id="ENSCMUP00000034364.1"/>
    </source>
</evidence>
<keyword evidence="7" id="KW-0963">Cytoplasm</keyword>
<dbReference type="GO" id="GO:0005938">
    <property type="term" value="C:cell cortex"/>
    <property type="evidence" value="ECO:0007669"/>
    <property type="project" value="TreeGrafter"/>
</dbReference>
<name>A0A8U7MKW6_CORMO</name>
<evidence type="ECO:0000256" key="8">
    <source>
        <dbReference type="ARBA" id="ARBA00022737"/>
    </source>
</evidence>
<dbReference type="PANTHER" id="PTHR21345:SF5">
    <property type="entry name" value="PROTEIN SPIRE HOMOLOG 2"/>
    <property type="match status" value="1"/>
</dbReference>
<keyword evidence="8" id="KW-0677">Repeat</keyword>
<keyword evidence="11" id="KW-0009">Actin-binding</keyword>
<dbReference type="Proteomes" id="UP000694553">
    <property type="component" value="Unassembled WGS sequence"/>
</dbReference>
<keyword evidence="6" id="KW-1003">Cell membrane</keyword>
<dbReference type="AlphaFoldDB" id="A0A8U7MKW6"/>
<evidence type="ECO:0000313" key="16">
    <source>
        <dbReference type="Proteomes" id="UP000694553"/>
    </source>
</evidence>
<dbReference type="GO" id="GO:0008017">
    <property type="term" value="F:microtubule binding"/>
    <property type="evidence" value="ECO:0007669"/>
    <property type="project" value="TreeGrafter"/>
</dbReference>
<evidence type="ECO:0000256" key="1">
    <source>
        <dbReference type="ARBA" id="ARBA00004180"/>
    </source>
</evidence>
<feature type="region of interest" description="Disordered" evidence="14">
    <location>
        <begin position="60"/>
        <end position="98"/>
    </location>
</feature>
<dbReference type="GO" id="GO:0051295">
    <property type="term" value="P:establishment of meiotic spindle localization"/>
    <property type="evidence" value="ECO:0007669"/>
    <property type="project" value="TreeGrafter"/>
</dbReference>
<reference evidence="16" key="1">
    <citation type="submission" date="2019-10" db="EMBL/GenBank/DDBJ databases">
        <title>Corvus moneduloides (New Caledonian crow) genome, bCorMon1, primary haplotype.</title>
        <authorList>
            <person name="Rutz C."/>
            <person name="Fungtammasan C."/>
            <person name="Mountcastle J."/>
            <person name="Formenti G."/>
            <person name="Chow W."/>
            <person name="Howe K."/>
            <person name="Steele M.P."/>
            <person name="Fernandes J."/>
            <person name="Gilbert M.T.P."/>
            <person name="Fedrigo O."/>
            <person name="Jarvis E.D."/>
            <person name="Gemmell N."/>
        </authorList>
    </citation>
    <scope>NUCLEOTIDE SEQUENCE [LARGE SCALE GENOMIC DNA]</scope>
</reference>
<keyword evidence="16" id="KW-1185">Reference proteome</keyword>
<dbReference type="GO" id="GO:0040038">
    <property type="term" value="P:polar body extrusion after meiotic divisions"/>
    <property type="evidence" value="ECO:0007669"/>
    <property type="project" value="TreeGrafter"/>
</dbReference>
<dbReference type="GO" id="GO:0003779">
    <property type="term" value="F:actin binding"/>
    <property type="evidence" value="ECO:0007669"/>
    <property type="project" value="UniProtKB-KW"/>
</dbReference>